<dbReference type="GO" id="GO:0005886">
    <property type="term" value="C:plasma membrane"/>
    <property type="evidence" value="ECO:0007669"/>
    <property type="project" value="TreeGrafter"/>
</dbReference>
<dbReference type="Gene3D" id="3.40.47.10">
    <property type="match status" value="1"/>
</dbReference>
<dbReference type="InterPro" id="IPR014030">
    <property type="entry name" value="Ketoacyl_synth_N"/>
</dbReference>
<dbReference type="PANTHER" id="PTHR43775:SF37">
    <property type="entry name" value="SI:DKEY-61P9.11"/>
    <property type="match status" value="1"/>
</dbReference>
<dbReference type="InterPro" id="IPR014031">
    <property type="entry name" value="Ketoacyl_synth_C"/>
</dbReference>
<keyword evidence="2" id="KW-0597">Phosphoprotein</keyword>
<dbReference type="InterPro" id="IPR006162">
    <property type="entry name" value="Ppantetheine_attach_site"/>
</dbReference>
<dbReference type="SMART" id="SM01294">
    <property type="entry name" value="PKS_PP_betabranch"/>
    <property type="match status" value="1"/>
</dbReference>
<keyword evidence="7" id="KW-1185">Reference proteome</keyword>
<dbReference type="SMART" id="SM00823">
    <property type="entry name" value="PKS_PP"/>
    <property type="match status" value="1"/>
</dbReference>
<dbReference type="GO" id="GO:0071770">
    <property type="term" value="P:DIM/DIP cell wall layer assembly"/>
    <property type="evidence" value="ECO:0007669"/>
    <property type="project" value="TreeGrafter"/>
</dbReference>
<accession>A0A4R2IMV5</accession>
<dbReference type="InterPro" id="IPR016039">
    <property type="entry name" value="Thiolase-like"/>
</dbReference>
<dbReference type="AlphaFoldDB" id="A0A4R2IMV5"/>
<dbReference type="PROSITE" id="PS52004">
    <property type="entry name" value="KS3_2"/>
    <property type="match status" value="1"/>
</dbReference>
<dbReference type="GO" id="GO:0031177">
    <property type="term" value="F:phosphopantetheine binding"/>
    <property type="evidence" value="ECO:0007669"/>
    <property type="project" value="InterPro"/>
</dbReference>
<keyword evidence="1" id="KW-0596">Phosphopantetheine</keyword>
<dbReference type="Pfam" id="PF00109">
    <property type="entry name" value="ketoacyl-synt"/>
    <property type="match status" value="1"/>
</dbReference>
<organism evidence="6 7">
    <name type="scientific">Actinocrispum wychmicini</name>
    <dbReference type="NCBI Taxonomy" id="1213861"/>
    <lineage>
        <taxon>Bacteria</taxon>
        <taxon>Bacillati</taxon>
        <taxon>Actinomycetota</taxon>
        <taxon>Actinomycetes</taxon>
        <taxon>Pseudonocardiales</taxon>
        <taxon>Pseudonocardiaceae</taxon>
        <taxon>Actinocrispum</taxon>
    </lineage>
</organism>
<evidence type="ECO:0000256" key="2">
    <source>
        <dbReference type="ARBA" id="ARBA00022553"/>
    </source>
</evidence>
<dbReference type="CDD" id="cd00833">
    <property type="entry name" value="PKS"/>
    <property type="match status" value="1"/>
</dbReference>
<dbReference type="Gene3D" id="1.10.1240.100">
    <property type="match status" value="1"/>
</dbReference>
<dbReference type="InterPro" id="IPR050091">
    <property type="entry name" value="PKS_NRPS_Biosynth_Enz"/>
</dbReference>
<dbReference type="PROSITE" id="PS00012">
    <property type="entry name" value="PHOSPHOPANTETHEINE"/>
    <property type="match status" value="1"/>
</dbReference>
<dbReference type="SUPFAM" id="SSF53901">
    <property type="entry name" value="Thiolase-like"/>
    <property type="match status" value="1"/>
</dbReference>
<dbReference type="InterPro" id="IPR020806">
    <property type="entry name" value="PKS_PP-bd"/>
</dbReference>
<evidence type="ECO:0000313" key="7">
    <source>
        <dbReference type="Proteomes" id="UP000295680"/>
    </source>
</evidence>
<proteinExistence type="predicted"/>
<evidence type="ECO:0000259" key="5">
    <source>
        <dbReference type="PROSITE" id="PS52004"/>
    </source>
</evidence>
<dbReference type="GO" id="GO:0006633">
    <property type="term" value="P:fatty acid biosynthetic process"/>
    <property type="evidence" value="ECO:0007669"/>
    <property type="project" value="TreeGrafter"/>
</dbReference>
<dbReference type="PANTHER" id="PTHR43775">
    <property type="entry name" value="FATTY ACID SYNTHASE"/>
    <property type="match status" value="1"/>
</dbReference>
<dbReference type="SUPFAM" id="SSF47336">
    <property type="entry name" value="ACP-like"/>
    <property type="match status" value="1"/>
</dbReference>
<feature type="domain" description="Carrier" evidence="4">
    <location>
        <begin position="571"/>
        <end position="646"/>
    </location>
</feature>
<dbReference type="Pfam" id="PF02801">
    <property type="entry name" value="Ketoacyl-synt_C"/>
    <property type="match status" value="1"/>
</dbReference>
<protein>
    <submittedName>
        <fullName evidence="6">Phosphopantetheine binding protein</fullName>
    </submittedName>
</protein>
<dbReference type="InterPro" id="IPR020841">
    <property type="entry name" value="PKS_Beta-ketoAc_synthase_dom"/>
</dbReference>
<evidence type="ECO:0000313" key="6">
    <source>
        <dbReference type="EMBL" id="TCO45308.1"/>
    </source>
</evidence>
<dbReference type="EMBL" id="SLWS01000021">
    <property type="protein sequence ID" value="TCO45308.1"/>
    <property type="molecule type" value="Genomic_DNA"/>
</dbReference>
<dbReference type="Pfam" id="PF00550">
    <property type="entry name" value="PP-binding"/>
    <property type="match status" value="1"/>
</dbReference>
<evidence type="ECO:0000256" key="3">
    <source>
        <dbReference type="ARBA" id="ARBA00022679"/>
    </source>
</evidence>
<feature type="domain" description="Ketosynthase family 3 (KS3)" evidence="5">
    <location>
        <begin position="5"/>
        <end position="420"/>
    </location>
</feature>
<dbReference type="Proteomes" id="UP000295680">
    <property type="component" value="Unassembled WGS sequence"/>
</dbReference>
<reference evidence="6 7" key="1">
    <citation type="submission" date="2019-03" db="EMBL/GenBank/DDBJ databases">
        <title>Genomic Encyclopedia of Type Strains, Phase IV (KMG-IV): sequencing the most valuable type-strain genomes for metagenomic binning, comparative biology and taxonomic classification.</title>
        <authorList>
            <person name="Goeker M."/>
        </authorList>
    </citation>
    <scope>NUCLEOTIDE SEQUENCE [LARGE SCALE GENOMIC DNA]</scope>
    <source>
        <strain evidence="6 7">DSM 45934</strain>
    </source>
</reference>
<dbReference type="Pfam" id="PF22621">
    <property type="entry name" value="CurL-like_PKS_C"/>
    <property type="match status" value="1"/>
</dbReference>
<gene>
    <name evidence="6" type="ORF">EV192_12172</name>
</gene>
<dbReference type="Gene3D" id="1.10.1200.10">
    <property type="entry name" value="ACP-like"/>
    <property type="match status" value="1"/>
</dbReference>
<sequence>MADRDTHIAVIGMAGRFAGAPDLDTFWHTIVNGISTVRELAPDELLGEDPARMADPAYVRRFGKLDRAEWFDADFFGYAPVDAMLTDPQQRIFLECCWQAMEDAGYPPTATDSVVGVYAGCGQSRYWTLVGPQLHRFPGLDDVRLGMVTGADHLCLRVSHKLGLTGPSMTVLTTCSSSLVAAHQACQALLVGDCDMALAGGVAVRTPAWGSMARTGNVLSPDGVCRAFDAEANGTVFGDGAGVVVLKRFDDAVADGDHIHAVIRGSAVNNDGQDRIGYGAPGVSGQVAVIKSAMAAAEVTADMVDYVESHGTGTQVGDPIEVTALNQAMGSTGSTVLGTLKPNIGHTDAASGIAGLLKVILALRHRVLPPSIHFASPNPTVDFGRFTVITQPKDWSGHDRIAGVSSFGIGATNAHVVVEEAPARAAGVPMPQRLLVISAKTAAALDQATRDLADHLAAHPDQDMDDIAYTLQTGRVEFPYRRYAVVTGHSDAASKLTDGPVVPPVHRRGEFSGATDLAQVGEEWLSGAVIPWHDLPAGRRRKVPLPTYPFQRGRYIVEPVETQRPQMVAAPAGHDAAETVAMLFAEVLQTPEVADDDDFFELGGDSLTAVGLIARIEDTFGVTPELAMLFDHPTPAGVAHAVQDLLEDNA</sequence>
<evidence type="ECO:0000259" key="4">
    <source>
        <dbReference type="PROSITE" id="PS50075"/>
    </source>
</evidence>
<dbReference type="RefSeq" id="WP_132126193.1">
    <property type="nucleotide sequence ID" value="NZ_SLWS01000021.1"/>
</dbReference>
<dbReference type="InterPro" id="IPR036736">
    <property type="entry name" value="ACP-like_sf"/>
</dbReference>
<name>A0A4R2IMV5_9PSEU</name>
<keyword evidence="3" id="KW-0808">Transferase</keyword>
<dbReference type="InterPro" id="IPR009081">
    <property type="entry name" value="PP-bd_ACP"/>
</dbReference>
<dbReference type="GO" id="GO:0004312">
    <property type="term" value="F:fatty acid synthase activity"/>
    <property type="evidence" value="ECO:0007669"/>
    <property type="project" value="TreeGrafter"/>
</dbReference>
<dbReference type="SMART" id="SM00825">
    <property type="entry name" value="PKS_KS"/>
    <property type="match status" value="1"/>
</dbReference>
<dbReference type="GO" id="GO:0005737">
    <property type="term" value="C:cytoplasm"/>
    <property type="evidence" value="ECO:0007669"/>
    <property type="project" value="TreeGrafter"/>
</dbReference>
<dbReference type="PROSITE" id="PS50075">
    <property type="entry name" value="CARRIER"/>
    <property type="match status" value="1"/>
</dbReference>
<comment type="caution">
    <text evidence="6">The sequence shown here is derived from an EMBL/GenBank/DDBJ whole genome shotgun (WGS) entry which is preliminary data.</text>
</comment>
<dbReference type="OrthoDB" id="9778690at2"/>
<evidence type="ECO:0000256" key="1">
    <source>
        <dbReference type="ARBA" id="ARBA00022450"/>
    </source>
</evidence>